<comment type="caution">
    <text evidence="2">The sequence shown here is derived from an EMBL/GenBank/DDBJ whole genome shotgun (WGS) entry which is preliminary data.</text>
</comment>
<dbReference type="VEuPathDB" id="FungiDB:CXQ85_002679"/>
<evidence type="ECO:0000313" key="3">
    <source>
        <dbReference type="Proteomes" id="UP000244309"/>
    </source>
</evidence>
<proteinExistence type="predicted"/>
<dbReference type="Proteomes" id="UP000244309">
    <property type="component" value="Unassembled WGS sequence"/>
</dbReference>
<evidence type="ECO:0000313" key="2">
    <source>
        <dbReference type="EMBL" id="PVH22954.1"/>
    </source>
</evidence>
<feature type="compositionally biased region" description="Basic and acidic residues" evidence="1">
    <location>
        <begin position="386"/>
        <end position="398"/>
    </location>
</feature>
<accession>A0A2V1AYS1</accession>
<name>A0A2V1AYS1_9ASCO</name>
<dbReference type="RefSeq" id="XP_025343894.1">
    <property type="nucleotide sequence ID" value="XM_025486344.1"/>
</dbReference>
<dbReference type="EMBL" id="PKFO01000010">
    <property type="protein sequence ID" value="PVH22954.1"/>
    <property type="molecule type" value="Genomic_DNA"/>
</dbReference>
<protein>
    <recommendedName>
        <fullName evidence="4">Chromatin structure-remodeling complex protein RSC58</fullName>
    </recommendedName>
</protein>
<evidence type="ECO:0000256" key="1">
    <source>
        <dbReference type="SAM" id="MobiDB-lite"/>
    </source>
</evidence>
<keyword evidence="3" id="KW-1185">Reference proteome</keyword>
<reference evidence="2 3" key="1">
    <citation type="submission" date="2017-12" db="EMBL/GenBank/DDBJ databases">
        <title>Genome Sequence of a Multidrug-Resistant Candida haemulonii Isolate from a Patient with Chronic Leg Ulcers in Israel.</title>
        <authorList>
            <person name="Chow N.A."/>
            <person name="Gade L."/>
            <person name="Batra D."/>
            <person name="Rowe L.A."/>
            <person name="Ben-Ami R."/>
            <person name="Loparev V.N."/>
            <person name="Litvintseva A.P."/>
        </authorList>
    </citation>
    <scope>NUCLEOTIDE SEQUENCE [LARGE SCALE GENOMIC DNA]</scope>
    <source>
        <strain evidence="2 3">B11899</strain>
    </source>
</reference>
<feature type="region of interest" description="Disordered" evidence="1">
    <location>
        <begin position="358"/>
        <end position="405"/>
    </location>
</feature>
<dbReference type="STRING" id="45357.A0A2V1AYS1"/>
<dbReference type="OrthoDB" id="5354116at2759"/>
<evidence type="ECO:0008006" key="4">
    <source>
        <dbReference type="Google" id="ProtNLM"/>
    </source>
</evidence>
<dbReference type="GeneID" id="37008010"/>
<sequence>MSRIMLHEIISGLMKVVKKLLLDFSVVLEQADTLGITTQESIPEGFYEATPEFILESFQRHTEENPDGKKVTIQQKLGSNKYTSPYQIYHDIKIASSEEIVKYDVGSGNYKIVDYFFKFTTELLIRETGRLGLRVFNDDEEAIKDDPEDVLNVLREDFDKISQNYDVANGETVVFMNKVEEPPLPSYHSLYSAQPPAEPKIKTQPLFSSLTGKSALDTRNTIVPDPYSLAKVVGSTKTIPSNSETLRSFGNPLTKPPGPGQLGGQVLDSFFHPNWYTVEAPKWLVYKQRALKPPVESTLVKETFDNELRTFEKNSNTIRSFGPATDSRNSVLSSDLRNAVWYNHFGAKLIEDIKNKYNGHVPETEPQEPTSKSTKVDESMDEDSLVDDHPADVKDSPIEKSNPAPKSDVIKLDNLVYYRPEDVAALEELKQVKDEIKGSPAKVQKLISQSLLRLNKLRQERFANQNHTRKNVPTVAEVILYKKVTKLLTILLQSKAGQDQSFAHEVSKHIPVLLNETPGVLPGHMPSSTSAINKTGRLASIRGPYKKKKSFM</sequence>
<gene>
    <name evidence="2" type="ORF">CXQ85_002679</name>
</gene>
<dbReference type="AlphaFoldDB" id="A0A2V1AYS1"/>
<organism evidence="2 3">
    <name type="scientific">Candidozyma haemuli</name>
    <dbReference type="NCBI Taxonomy" id="45357"/>
    <lineage>
        <taxon>Eukaryota</taxon>
        <taxon>Fungi</taxon>
        <taxon>Dikarya</taxon>
        <taxon>Ascomycota</taxon>
        <taxon>Saccharomycotina</taxon>
        <taxon>Pichiomycetes</taxon>
        <taxon>Metschnikowiaceae</taxon>
        <taxon>Candidozyma</taxon>
    </lineage>
</organism>